<reference evidence="1 2" key="1">
    <citation type="submission" date="2019-05" db="EMBL/GenBank/DDBJ databases">
        <title>Genomic analysis of Lentibacillus sp. NKC220-2.</title>
        <authorList>
            <person name="Oh Y.J."/>
        </authorList>
    </citation>
    <scope>NUCLEOTIDE SEQUENCE [LARGE SCALE GENOMIC DNA]</scope>
    <source>
        <strain evidence="1 2">NKC220-2</strain>
    </source>
</reference>
<gene>
    <name evidence="1" type="ORF">FFL34_09285</name>
</gene>
<protein>
    <submittedName>
        <fullName evidence="1">DUF2508 family protein</fullName>
    </submittedName>
</protein>
<dbReference type="Pfam" id="PF10704">
    <property type="entry name" value="DUF2508"/>
    <property type="match status" value="1"/>
</dbReference>
<evidence type="ECO:0000313" key="2">
    <source>
        <dbReference type="Proteomes" id="UP000306980"/>
    </source>
</evidence>
<accession>A0A5S3QK42</accession>
<dbReference type="AlphaFoldDB" id="A0A5S3QK42"/>
<evidence type="ECO:0000313" key="1">
    <source>
        <dbReference type="EMBL" id="TMN22302.1"/>
    </source>
</evidence>
<proteinExistence type="predicted"/>
<dbReference type="InterPro" id="IPR019644">
    <property type="entry name" value="DUF2508"/>
</dbReference>
<sequence length="72" mass="8863">MNRKKKKREVDEQLLDAIVEMESSWKQIQEIIEKSIEPTEEIFYMQNLTRANYLFLLREAKWRKISAIRYNK</sequence>
<dbReference type="Proteomes" id="UP000306980">
    <property type="component" value="Unassembled WGS sequence"/>
</dbReference>
<dbReference type="EMBL" id="VCIA01000001">
    <property type="protein sequence ID" value="TMN22302.1"/>
    <property type="molecule type" value="Genomic_DNA"/>
</dbReference>
<organism evidence="1 2">
    <name type="scientific">Lentibacillus cibarius</name>
    <dbReference type="NCBI Taxonomy" id="2583219"/>
    <lineage>
        <taxon>Bacteria</taxon>
        <taxon>Bacillati</taxon>
        <taxon>Bacillota</taxon>
        <taxon>Bacilli</taxon>
        <taxon>Bacillales</taxon>
        <taxon>Bacillaceae</taxon>
        <taxon>Lentibacillus</taxon>
    </lineage>
</organism>
<name>A0A5S3QK42_9BACI</name>
<dbReference type="RefSeq" id="WP_138603210.1">
    <property type="nucleotide sequence ID" value="NZ_VCIA01000001.1"/>
</dbReference>
<comment type="caution">
    <text evidence="1">The sequence shown here is derived from an EMBL/GenBank/DDBJ whole genome shotgun (WGS) entry which is preliminary data.</text>
</comment>
<dbReference type="OrthoDB" id="2166610at2"/>